<evidence type="ECO:0000256" key="2">
    <source>
        <dbReference type="SAM" id="SignalP"/>
    </source>
</evidence>
<dbReference type="InterPro" id="IPR008752">
    <property type="entry name" value="Peptidase_M11"/>
</dbReference>
<dbReference type="Proteomes" id="UP000747399">
    <property type="component" value="Unassembled WGS sequence"/>
</dbReference>
<feature type="signal peptide" evidence="2">
    <location>
        <begin position="1"/>
        <end position="23"/>
    </location>
</feature>
<keyword evidence="5" id="KW-1185">Reference proteome</keyword>
<keyword evidence="2" id="KW-0732">Signal</keyword>
<organism evidence="4 5">
    <name type="scientific">Volvox africanus</name>
    <dbReference type="NCBI Taxonomy" id="51714"/>
    <lineage>
        <taxon>Eukaryota</taxon>
        <taxon>Viridiplantae</taxon>
        <taxon>Chlorophyta</taxon>
        <taxon>core chlorophytes</taxon>
        <taxon>Chlorophyceae</taxon>
        <taxon>CS clade</taxon>
        <taxon>Chlamydomonadales</taxon>
        <taxon>Volvocaceae</taxon>
        <taxon>Volvox</taxon>
    </lineage>
</organism>
<accession>A0A8J4BDZ2</accession>
<dbReference type="AlphaFoldDB" id="A0A8J4BDZ2"/>
<evidence type="ECO:0000256" key="1">
    <source>
        <dbReference type="SAM" id="MobiDB-lite"/>
    </source>
</evidence>
<evidence type="ECO:0000313" key="4">
    <source>
        <dbReference type="EMBL" id="GIL59375.1"/>
    </source>
</evidence>
<sequence length="1105" mass="116877">MRINQQLTAFALIAISFGVVVHGQTTAGGAPPVMYGPIAPEAVRQTILGELLYVTVDNTTDQWLIRNSDGNLVPLMGGYKPPATDIFGVKITSGSVVELDCFYNPLAGDCTPDGATIIKVLQAAQNSDAANGANITQNLLVMIVDYPACGLPSNITETEVRNIYLGPALDGNGGMAQKYRQCSYGKFNFNVTTFRVVRVPHMCSSSITSSCAYWAIQQLADTATKALIGTGNFSAFTHYTYLVPPGLQSVCTWGGLALLPGRHTWLQTVAARGIYRWRTIMQEAIHNYGLWHSWRAGVEYADTSTCMGRGEACPNSAEISRMGWATAAVGGDPLDKDILLPGSVKTFTLPATYLTGNNNYLRVVTNWLPTYSNLSLGRNLYIAVRVAKEGDAALGAEFASKVNVHEVYAFVDNSPFYMYSERQITFINSTGALSQLTLIPYKLVVYGGAWVAADTMRVHLCRYVTSLSECPALSNLETVNPPPPSPMPPPPPSPRPSPPPPPKPPSPSPPPSTRPLPPSPPPRPPPPPSPKPPPPPSPSPPPRPPPPPSPSPPNRPPPPPSPSPPNRPPPPPNPSPPNRPPPPPNPSPPNRPPPPPSPSQPSPSPPTRPSPPPTVLPTPPNRSPPTPSPPLPNRPLPPSPPPPSSNSLAGCPLVAGFLGPFNSTDHTGDDMLSSADPLGDCTLRPNCLGVNSKGLLKSKTSPTANVSGVCLYLRNATFFNSASCGAMLEVYGVVPGSSWGQLANAAGLQTIFTNANCNIRACTYYQTKYGTINSTSWGSLPTSLQTSWTKYGCNSVVQKCPAIPGYMATPDTDHTGDDIANAGSAAAAATQCASNPSCQAFNNAGVMKSKAYPVNAAAAGSCLYTKIQGYVWPPSPPPSLAIKYLDCPSADGFLGPFVSTDHAGDDALVSTDDLSNVCLLRPDCLGFNSFGYLKAKIVPTATVTGVCLYVRNASFYSSHVCGKMIDSYGVIPGSSWGELSPSPGHQAIYSSASCDVKACTYFQFKYGTNSSTWGSMPSALQFSWNKYYCNQVIEGCPYVDGFLATPNSDHNGHDIANVDSIAAAATQCASNPSCQAFNNAGVMKSSAFPISAVTGSCLYTKVLIN</sequence>
<evidence type="ECO:0000313" key="5">
    <source>
        <dbReference type="Proteomes" id="UP000747399"/>
    </source>
</evidence>
<evidence type="ECO:0000259" key="3">
    <source>
        <dbReference type="Pfam" id="PF05548"/>
    </source>
</evidence>
<feature type="chain" id="PRO_5035239303" description="Peptidase M11 gametolysin domain-containing protein" evidence="2">
    <location>
        <begin position="24"/>
        <end position="1105"/>
    </location>
</feature>
<dbReference type="PANTHER" id="PTHR24216">
    <property type="entry name" value="PAXILLIN-RELATED"/>
    <property type="match status" value="1"/>
</dbReference>
<reference evidence="4" key="1">
    <citation type="journal article" date="2021" name="Proc. Natl. Acad. Sci. U.S.A.">
        <title>Three genomes in the algal genus Volvox reveal the fate of a haploid sex-determining region after a transition to homothallism.</title>
        <authorList>
            <person name="Yamamoto K."/>
            <person name="Hamaji T."/>
            <person name="Kawai-Toyooka H."/>
            <person name="Matsuzaki R."/>
            <person name="Takahashi F."/>
            <person name="Nishimura Y."/>
            <person name="Kawachi M."/>
            <person name="Noguchi H."/>
            <person name="Minakuchi Y."/>
            <person name="Umen J.G."/>
            <person name="Toyoda A."/>
            <person name="Nozaki H."/>
        </authorList>
    </citation>
    <scope>NUCLEOTIDE SEQUENCE</scope>
    <source>
        <strain evidence="4">NIES-3780</strain>
    </source>
</reference>
<comment type="caution">
    <text evidence="4">The sequence shown here is derived from an EMBL/GenBank/DDBJ whole genome shotgun (WGS) entry which is preliminary data.</text>
</comment>
<feature type="domain" description="Peptidase M11 gametolysin" evidence="3">
    <location>
        <begin position="139"/>
        <end position="437"/>
    </location>
</feature>
<proteinExistence type="predicted"/>
<gene>
    <name evidence="4" type="ORF">Vafri_14249</name>
</gene>
<feature type="region of interest" description="Disordered" evidence="1">
    <location>
        <begin position="474"/>
        <end position="648"/>
    </location>
</feature>
<name>A0A8J4BDZ2_9CHLO</name>
<dbReference type="PANTHER" id="PTHR24216:SF65">
    <property type="entry name" value="PAXILLIN-LIKE PROTEIN 1"/>
    <property type="match status" value="1"/>
</dbReference>
<protein>
    <recommendedName>
        <fullName evidence="3">Peptidase M11 gametolysin domain-containing protein</fullName>
    </recommendedName>
</protein>
<dbReference type="PRINTS" id="PR01217">
    <property type="entry name" value="PRICHEXTENSN"/>
</dbReference>
<dbReference type="Pfam" id="PF05548">
    <property type="entry name" value="Peptidase_M11"/>
    <property type="match status" value="1"/>
</dbReference>
<feature type="compositionally biased region" description="Pro residues" evidence="1">
    <location>
        <begin position="480"/>
        <end position="644"/>
    </location>
</feature>
<dbReference type="EMBL" id="BNCO01000034">
    <property type="protein sequence ID" value="GIL59375.1"/>
    <property type="molecule type" value="Genomic_DNA"/>
</dbReference>